<feature type="compositionally biased region" description="Polar residues" evidence="4">
    <location>
        <begin position="762"/>
        <end position="773"/>
    </location>
</feature>
<feature type="region of interest" description="Disordered" evidence="4">
    <location>
        <begin position="749"/>
        <end position="777"/>
    </location>
</feature>
<proteinExistence type="predicted"/>
<keyword evidence="2" id="KW-0539">Nucleus</keyword>
<comment type="caution">
    <text evidence="6">The sequence shown here is derived from an EMBL/GenBank/DDBJ whole genome shotgun (WGS) entry which is preliminary data.</text>
</comment>
<reference evidence="6 7" key="2">
    <citation type="journal article" date="2017" name="Front. Plant Sci.">
        <title>Gene Classification and Mining of Molecular Markers Useful in Red Clover (Trifolium pratense) Breeding.</title>
        <authorList>
            <person name="Istvanek J."/>
            <person name="Dluhosova J."/>
            <person name="Dluhos P."/>
            <person name="Patkova L."/>
            <person name="Nedelnik J."/>
            <person name="Repkova J."/>
        </authorList>
    </citation>
    <scope>NUCLEOTIDE SEQUENCE [LARGE SCALE GENOMIC DNA]</scope>
    <source>
        <strain evidence="7">cv. Tatra</strain>
        <tissue evidence="6">Young leaves</tissue>
    </source>
</reference>
<dbReference type="GO" id="GO:0000076">
    <property type="term" value="P:DNA replication checkpoint signaling"/>
    <property type="evidence" value="ECO:0007669"/>
    <property type="project" value="TreeGrafter"/>
</dbReference>
<feature type="region of interest" description="Disordered" evidence="4">
    <location>
        <begin position="994"/>
        <end position="1020"/>
    </location>
</feature>
<dbReference type="PANTHER" id="PTHR22940:SF4">
    <property type="entry name" value="PROTEIN TIMELESS HOMOLOG"/>
    <property type="match status" value="1"/>
</dbReference>
<feature type="region of interest" description="Disordered" evidence="4">
    <location>
        <begin position="643"/>
        <end position="662"/>
    </location>
</feature>
<dbReference type="GO" id="GO:0031298">
    <property type="term" value="C:replication fork protection complex"/>
    <property type="evidence" value="ECO:0007669"/>
    <property type="project" value="TreeGrafter"/>
</dbReference>
<keyword evidence="3" id="KW-0131">Cell cycle</keyword>
<gene>
    <name evidence="6" type="ORF">L195_g000023</name>
</gene>
<feature type="compositionally biased region" description="Basic and acidic residues" evidence="4">
    <location>
        <begin position="1162"/>
        <end position="1180"/>
    </location>
</feature>
<dbReference type="STRING" id="57577.A0A2K3NKP1"/>
<dbReference type="EMBL" id="ASHM01000006">
    <property type="protein sequence ID" value="PNY03616.1"/>
    <property type="molecule type" value="Genomic_DNA"/>
</dbReference>
<reference evidence="6 7" key="1">
    <citation type="journal article" date="2014" name="Am. J. Bot.">
        <title>Genome assembly and annotation for red clover (Trifolium pratense; Fabaceae).</title>
        <authorList>
            <person name="Istvanek J."/>
            <person name="Jaros M."/>
            <person name="Krenek A."/>
            <person name="Repkova J."/>
        </authorList>
    </citation>
    <scope>NUCLEOTIDE SEQUENCE [LARGE SCALE GENOMIC DNA]</scope>
    <source>
        <strain evidence="7">cv. Tatra</strain>
        <tissue evidence="6">Young leaves</tissue>
    </source>
</reference>
<protein>
    <recommendedName>
        <fullName evidence="5">Timeless N-terminal domain-containing protein</fullName>
    </recommendedName>
</protein>
<evidence type="ECO:0000313" key="7">
    <source>
        <dbReference type="Proteomes" id="UP000236291"/>
    </source>
</evidence>
<dbReference type="InterPro" id="IPR006906">
    <property type="entry name" value="Timeless_N"/>
</dbReference>
<sequence length="1357" mass="154506">MDTDGLSQICSGLGAIEEDDEGNRIGYSKGEYCLDNLKDLLRFLRRDDPQARDVFKQVCKWNIVSKDLVPIIEHYHEDRSTLLNAVKVLVFLTMPIEPGSTDISQQLEYLWDLKSAVTNSDVTTVIVSILEKPLENLELNAFTEDDWKLVQLVFTLFRNILAVQEIPLHQKSAGSASHFLALRDKFLELLFRENVMDIILVVSQNVGSSNVYLRQDNLLLLEIFHYIFMGQDPELIVRGHLTGLKVDKDSQASLDSLQSIMEEEKKKRIISRIGNISRHSQFSGTFARVTMDGSKAVIKGNPSSSHNMHLKSQNVTRGRVQKIAWDHPRLPSTKDKILELLRGFVDQFLSGAYNVLMRSVREDIIKEHPSVQKSDVVVFFQVAEFVTSFQFYKYSTSKSLRLCLSVGFWREVEEKDYFSIPQEIQTCLLLGLMCDTWCIQNCNYNFMPLCNILCSNLVIPAVGVSSEGLYWVFFQAIDIGIMRTKEDKDTFGDNDADASDFSGKICGPVEASLNESMFQLVISKWRQAYDGLKESNDYKFLSAAGSLLKNMIRMLDLVLKMLPEDSKEPQTARILLYKLFYDQTEEGMTQFLLNLIKTFDTHKQCKSDLADLVEIICKVVKLMDYLQSRGTLRVSKKARKLKKKIPNVTESKNKPAGDNSCIQKDAGISIDNQLAENQLLQKESLPNAISTEQEDAPDDNDRQNLEKDVNSQVCLESVENTNLDANGHENVKEDVNSEVGMESVKNTNLDDNEHENVEEDANSQVGSEPMNKTNPEHPNEDMLDDTGDFSEDEQTNAISEVDFNVSTLVSAFANHSIIQKLCWLLKFYKSNSLAINHYIISMLRRISDELELHPMLYQLSLLTIFYDILVEQKACPCEEYATIVDFLNSLVRKMLKKMKKQPLLFVEVLFWKTRRECHYINAEYMLGELGHLKNESKNWNDTQGDEEIGSSPVKAWTRRSIADALGDDEADVVISHDSRYQNYGEKLDDVEGFASISGSKNSGDDNNGEPWLEDDSQTAPRRKKKLILDAELEMQIKDLYEKFKDDRNCSRRIAEVLNPDGKISPAQITNKLKKLGLTIASRKKKGDDETFSTSPSQKRKRVSAFNEDQEALIKVLYEQFKDHRRCSYMIANALDGDGKFTPAQVSRKLKQLGLCVPQKSFRGKDNQKNEDLMDCSDDRMNESDDETLISLIERKKVKNRKESSKQLQEQTGEEKLSKDDSDDEILGSILKKKVKSRKESSEQLQEQTGEDKLSKDDSDDEILGSILKKPKNSLVSSEHLHENTNEDELSRDDSDDEMLQSAPNENKVGFMSSNQVEYKQVDPDLEDSDDEVAVNVLLDNAVSRRKSRMVIDLEDDD</sequence>
<dbReference type="GO" id="GO:0003677">
    <property type="term" value="F:DNA binding"/>
    <property type="evidence" value="ECO:0007669"/>
    <property type="project" value="TreeGrafter"/>
</dbReference>
<evidence type="ECO:0000313" key="6">
    <source>
        <dbReference type="EMBL" id="PNY03616.1"/>
    </source>
</evidence>
<feature type="region of interest" description="Disordered" evidence="4">
    <location>
        <begin position="1160"/>
        <end position="1180"/>
    </location>
</feature>
<evidence type="ECO:0000256" key="1">
    <source>
        <dbReference type="ARBA" id="ARBA00004123"/>
    </source>
</evidence>
<dbReference type="GO" id="GO:0043111">
    <property type="term" value="P:replication fork arrest"/>
    <property type="evidence" value="ECO:0007669"/>
    <property type="project" value="TreeGrafter"/>
</dbReference>
<evidence type="ECO:0000259" key="5">
    <source>
        <dbReference type="Pfam" id="PF04821"/>
    </source>
</evidence>
<name>A0A2K3NKP1_TRIPR</name>
<feature type="compositionally biased region" description="Polar residues" evidence="4">
    <location>
        <begin position="996"/>
        <end position="1005"/>
    </location>
</feature>
<dbReference type="Proteomes" id="UP000236291">
    <property type="component" value="Unassembled WGS sequence"/>
</dbReference>
<feature type="compositionally biased region" description="Acidic residues" evidence="4">
    <location>
        <begin position="1285"/>
        <end position="1298"/>
    </location>
</feature>
<dbReference type="InterPro" id="IPR044998">
    <property type="entry name" value="Timeless"/>
</dbReference>
<dbReference type="PANTHER" id="PTHR22940">
    <property type="entry name" value="TIMEOUT/TIMELESS-2"/>
    <property type="match status" value="1"/>
</dbReference>
<feature type="region of interest" description="Disordered" evidence="4">
    <location>
        <begin position="1199"/>
        <end position="1312"/>
    </location>
</feature>
<evidence type="ECO:0000256" key="3">
    <source>
        <dbReference type="ARBA" id="ARBA00023306"/>
    </source>
</evidence>
<organism evidence="6 7">
    <name type="scientific">Trifolium pratense</name>
    <name type="common">Red clover</name>
    <dbReference type="NCBI Taxonomy" id="57577"/>
    <lineage>
        <taxon>Eukaryota</taxon>
        <taxon>Viridiplantae</taxon>
        <taxon>Streptophyta</taxon>
        <taxon>Embryophyta</taxon>
        <taxon>Tracheophyta</taxon>
        <taxon>Spermatophyta</taxon>
        <taxon>Magnoliopsida</taxon>
        <taxon>eudicotyledons</taxon>
        <taxon>Gunneridae</taxon>
        <taxon>Pentapetalae</taxon>
        <taxon>rosids</taxon>
        <taxon>fabids</taxon>
        <taxon>Fabales</taxon>
        <taxon>Fabaceae</taxon>
        <taxon>Papilionoideae</taxon>
        <taxon>50 kb inversion clade</taxon>
        <taxon>NPAAA clade</taxon>
        <taxon>Hologalegina</taxon>
        <taxon>IRL clade</taxon>
        <taxon>Trifolieae</taxon>
        <taxon>Trifolium</taxon>
    </lineage>
</organism>
<evidence type="ECO:0000256" key="2">
    <source>
        <dbReference type="ARBA" id="ARBA00023242"/>
    </source>
</evidence>
<feature type="domain" description="Timeless N-terminal" evidence="5">
    <location>
        <begin position="27"/>
        <end position="286"/>
    </location>
</feature>
<accession>A0A2K3NKP1</accession>
<feature type="compositionally biased region" description="Acidic residues" evidence="4">
    <location>
        <begin position="750"/>
        <end position="761"/>
    </location>
</feature>
<comment type="subcellular location">
    <subcellularLocation>
        <location evidence="1">Nucleus</location>
    </subcellularLocation>
</comment>
<dbReference type="Pfam" id="PF04821">
    <property type="entry name" value="TIMELESS"/>
    <property type="match status" value="1"/>
</dbReference>
<dbReference type="GO" id="GO:0006281">
    <property type="term" value="P:DNA repair"/>
    <property type="evidence" value="ECO:0007669"/>
    <property type="project" value="TreeGrafter"/>
</dbReference>
<evidence type="ECO:0000256" key="4">
    <source>
        <dbReference type="SAM" id="MobiDB-lite"/>
    </source>
</evidence>